<name>A0A0Q3EF22_BRADI</name>
<dbReference type="PROSITE" id="PS50181">
    <property type="entry name" value="FBOX"/>
    <property type="match status" value="1"/>
</dbReference>
<evidence type="ECO:0000313" key="5">
    <source>
        <dbReference type="Proteomes" id="UP000008810"/>
    </source>
</evidence>
<feature type="non-terminal residue" evidence="3">
    <location>
        <position position="1"/>
    </location>
</feature>
<dbReference type="EnsemblPlants" id="KQJ86294">
    <property type="protein sequence ID" value="KQJ86294"/>
    <property type="gene ID" value="BRADI_4g04508v3"/>
</dbReference>
<sequence>SKIEKMKSPLHRVIDARRWDGELLLGRLFLVFHAAFPRRRLPPRPRRRSGFRLSPKAGRRHSLDPLPPLPRAADPRGRRPQGLRARAARGLLRLRRRRRRRQVLLGVRGRARRRPAPLPRPRRHRARALRSDALVASLWHELSYRLCPRVLAELCGGVVPGGTSFVSLPGDAKAAILARLDKGKDLARASATCRDLRRLVADRDRELWKPLYKAFAPRMSPPPPAELSWTES</sequence>
<dbReference type="AlphaFoldDB" id="A0A0Q3EF22"/>
<dbReference type="Gramene" id="KQJ86294">
    <property type="protein sequence ID" value="KQJ86294"/>
    <property type="gene ID" value="BRADI_4g04508v3"/>
</dbReference>
<feature type="compositionally biased region" description="Basic residues" evidence="1">
    <location>
        <begin position="41"/>
        <end position="50"/>
    </location>
</feature>
<evidence type="ECO:0000256" key="1">
    <source>
        <dbReference type="SAM" id="MobiDB-lite"/>
    </source>
</evidence>
<dbReference type="InParanoid" id="A0A0Q3EF22"/>
<keyword evidence="5" id="KW-1185">Reference proteome</keyword>
<dbReference type="Gene3D" id="1.20.1280.50">
    <property type="match status" value="1"/>
</dbReference>
<proteinExistence type="predicted"/>
<evidence type="ECO:0000313" key="3">
    <source>
        <dbReference type="EMBL" id="KQJ86294.1"/>
    </source>
</evidence>
<organism evidence="3">
    <name type="scientific">Brachypodium distachyon</name>
    <name type="common">Purple false brome</name>
    <name type="synonym">Trachynia distachya</name>
    <dbReference type="NCBI Taxonomy" id="15368"/>
    <lineage>
        <taxon>Eukaryota</taxon>
        <taxon>Viridiplantae</taxon>
        <taxon>Streptophyta</taxon>
        <taxon>Embryophyta</taxon>
        <taxon>Tracheophyta</taxon>
        <taxon>Spermatophyta</taxon>
        <taxon>Magnoliopsida</taxon>
        <taxon>Liliopsida</taxon>
        <taxon>Poales</taxon>
        <taxon>Poaceae</taxon>
        <taxon>BOP clade</taxon>
        <taxon>Pooideae</taxon>
        <taxon>Stipodae</taxon>
        <taxon>Brachypodieae</taxon>
        <taxon>Brachypodium</taxon>
    </lineage>
</organism>
<dbReference type="SUPFAM" id="SSF81383">
    <property type="entry name" value="F-box domain"/>
    <property type="match status" value="1"/>
</dbReference>
<reference evidence="3" key="2">
    <citation type="submission" date="2017-06" db="EMBL/GenBank/DDBJ databases">
        <title>WGS assembly of Brachypodium distachyon.</title>
        <authorList>
            <consortium name="The International Brachypodium Initiative"/>
            <person name="Lucas S."/>
            <person name="Harmon-Smith M."/>
            <person name="Lail K."/>
            <person name="Tice H."/>
            <person name="Grimwood J."/>
            <person name="Bruce D."/>
            <person name="Barry K."/>
            <person name="Shu S."/>
            <person name="Lindquist E."/>
            <person name="Wang M."/>
            <person name="Pitluck S."/>
            <person name="Vogel J.P."/>
            <person name="Garvin D.F."/>
            <person name="Mockler T.C."/>
            <person name="Schmutz J."/>
            <person name="Rokhsar D."/>
            <person name="Bevan M.W."/>
        </authorList>
    </citation>
    <scope>NUCLEOTIDE SEQUENCE</scope>
    <source>
        <strain evidence="3">Bd21</strain>
    </source>
</reference>
<evidence type="ECO:0000313" key="4">
    <source>
        <dbReference type="EnsemblPlants" id="KQJ86294"/>
    </source>
</evidence>
<feature type="region of interest" description="Disordered" evidence="1">
    <location>
        <begin position="41"/>
        <end position="88"/>
    </location>
</feature>
<dbReference type="EMBL" id="CM000883">
    <property type="protein sequence ID" value="KQJ86294.1"/>
    <property type="molecule type" value="Genomic_DNA"/>
</dbReference>
<accession>A0A0Q3EF22</accession>
<dbReference type="InterPro" id="IPR001810">
    <property type="entry name" value="F-box_dom"/>
</dbReference>
<protein>
    <recommendedName>
        <fullName evidence="2">F-box domain-containing protein</fullName>
    </recommendedName>
</protein>
<reference evidence="4" key="3">
    <citation type="submission" date="2018-08" db="UniProtKB">
        <authorList>
            <consortium name="EnsemblPlants"/>
        </authorList>
    </citation>
    <scope>IDENTIFICATION</scope>
    <source>
        <strain evidence="4">cv. Bd21</strain>
    </source>
</reference>
<reference evidence="3 4" key="1">
    <citation type="journal article" date="2010" name="Nature">
        <title>Genome sequencing and analysis of the model grass Brachypodium distachyon.</title>
        <authorList>
            <consortium name="International Brachypodium Initiative"/>
        </authorList>
    </citation>
    <scope>NUCLEOTIDE SEQUENCE [LARGE SCALE GENOMIC DNA]</scope>
    <source>
        <strain evidence="3 4">Bd21</strain>
    </source>
</reference>
<dbReference type="PANTHER" id="PTHR34791">
    <property type="entry name" value="OS02G0272100 PROTEIN"/>
    <property type="match status" value="1"/>
</dbReference>
<gene>
    <name evidence="3" type="ORF">BRADI_4g04508v3</name>
</gene>
<dbReference type="Proteomes" id="UP000008810">
    <property type="component" value="Chromosome 4"/>
</dbReference>
<dbReference type="PANTHER" id="PTHR34791:SF1">
    <property type="entry name" value="OS02G0272100 PROTEIN"/>
    <property type="match status" value="1"/>
</dbReference>
<dbReference type="OrthoDB" id="684434at2759"/>
<dbReference type="InterPro" id="IPR036047">
    <property type="entry name" value="F-box-like_dom_sf"/>
</dbReference>
<feature type="domain" description="F-box" evidence="2">
    <location>
        <begin position="162"/>
        <end position="211"/>
    </location>
</feature>
<evidence type="ECO:0000259" key="2">
    <source>
        <dbReference type="PROSITE" id="PS50181"/>
    </source>
</evidence>
<dbReference type="Pfam" id="PF12937">
    <property type="entry name" value="F-box-like"/>
    <property type="match status" value="1"/>
</dbReference>